<evidence type="ECO:0000313" key="1">
    <source>
        <dbReference type="EMBL" id="KAK5775669.1"/>
    </source>
</evidence>
<keyword evidence="2" id="KW-1185">Reference proteome</keyword>
<accession>A0ABR0MRF1</accession>
<organism evidence="1 2">
    <name type="scientific">Gossypium arboreum</name>
    <name type="common">Tree cotton</name>
    <name type="synonym">Gossypium nanking</name>
    <dbReference type="NCBI Taxonomy" id="29729"/>
    <lineage>
        <taxon>Eukaryota</taxon>
        <taxon>Viridiplantae</taxon>
        <taxon>Streptophyta</taxon>
        <taxon>Embryophyta</taxon>
        <taxon>Tracheophyta</taxon>
        <taxon>Spermatophyta</taxon>
        <taxon>Magnoliopsida</taxon>
        <taxon>eudicotyledons</taxon>
        <taxon>Gunneridae</taxon>
        <taxon>Pentapetalae</taxon>
        <taxon>rosids</taxon>
        <taxon>malvids</taxon>
        <taxon>Malvales</taxon>
        <taxon>Malvaceae</taxon>
        <taxon>Malvoideae</taxon>
        <taxon>Gossypium</taxon>
    </lineage>
</organism>
<dbReference type="Proteomes" id="UP001358586">
    <property type="component" value="Chromosome 12"/>
</dbReference>
<sequence length="105" mass="11813">MDANKINELYNTKVDVDEHSKLIEDITDNKRDLLIDSLVKGDFIVGQEAPAIEEEVAVEEEDVRVEVVNKKAKEENTEIEATETESVEDIVNASEFVCTTTDNLE</sequence>
<evidence type="ECO:0000313" key="2">
    <source>
        <dbReference type="Proteomes" id="UP001358586"/>
    </source>
</evidence>
<protein>
    <submittedName>
        <fullName evidence="1">Uncharacterized protein</fullName>
    </submittedName>
</protein>
<reference evidence="1 2" key="1">
    <citation type="submission" date="2023-03" db="EMBL/GenBank/DDBJ databases">
        <title>WGS of Gossypium arboreum.</title>
        <authorList>
            <person name="Yu D."/>
        </authorList>
    </citation>
    <scope>NUCLEOTIDE SEQUENCE [LARGE SCALE GENOMIC DNA]</scope>
    <source>
        <tissue evidence="1">Leaf</tissue>
    </source>
</reference>
<gene>
    <name evidence="1" type="ORF">PVK06_043588</name>
</gene>
<proteinExistence type="predicted"/>
<dbReference type="EMBL" id="JARKNE010000012">
    <property type="protein sequence ID" value="KAK5775669.1"/>
    <property type="molecule type" value="Genomic_DNA"/>
</dbReference>
<name>A0ABR0MRF1_GOSAR</name>
<comment type="caution">
    <text evidence="1">The sequence shown here is derived from an EMBL/GenBank/DDBJ whole genome shotgun (WGS) entry which is preliminary data.</text>
</comment>